<feature type="compositionally biased region" description="Basic and acidic residues" evidence="1">
    <location>
        <begin position="374"/>
        <end position="384"/>
    </location>
</feature>
<keyword evidence="4" id="KW-1185">Reference proteome</keyword>
<protein>
    <submittedName>
        <fullName evidence="3">Uncharacterized protein</fullName>
    </submittedName>
</protein>
<evidence type="ECO:0000256" key="1">
    <source>
        <dbReference type="SAM" id="MobiDB-lite"/>
    </source>
</evidence>
<feature type="compositionally biased region" description="Acidic residues" evidence="1">
    <location>
        <begin position="342"/>
        <end position="364"/>
    </location>
</feature>
<accession>A0AAV1KBV5</accession>
<evidence type="ECO:0000256" key="2">
    <source>
        <dbReference type="SAM" id="SignalP"/>
    </source>
</evidence>
<gene>
    <name evidence="3" type="ORF">PARMNEM_LOCUS1358</name>
</gene>
<name>A0AAV1KBV5_9NEOP</name>
<feature type="region of interest" description="Disordered" evidence="1">
    <location>
        <begin position="302"/>
        <end position="395"/>
    </location>
</feature>
<reference evidence="3 4" key="1">
    <citation type="submission" date="2023-11" db="EMBL/GenBank/DDBJ databases">
        <authorList>
            <person name="Hedman E."/>
            <person name="Englund M."/>
            <person name="Stromberg M."/>
            <person name="Nyberg Akerstrom W."/>
            <person name="Nylinder S."/>
            <person name="Jareborg N."/>
            <person name="Kallberg Y."/>
            <person name="Kronander E."/>
        </authorList>
    </citation>
    <scope>NUCLEOTIDE SEQUENCE [LARGE SCALE GENOMIC DNA]</scope>
</reference>
<feature type="compositionally biased region" description="Polar residues" evidence="1">
    <location>
        <begin position="385"/>
        <end position="395"/>
    </location>
</feature>
<feature type="compositionally biased region" description="Basic and acidic residues" evidence="1">
    <location>
        <begin position="316"/>
        <end position="328"/>
    </location>
</feature>
<proteinExistence type="predicted"/>
<feature type="signal peptide" evidence="2">
    <location>
        <begin position="1"/>
        <end position="19"/>
    </location>
</feature>
<organism evidence="3 4">
    <name type="scientific">Parnassius mnemosyne</name>
    <name type="common">clouded apollo</name>
    <dbReference type="NCBI Taxonomy" id="213953"/>
    <lineage>
        <taxon>Eukaryota</taxon>
        <taxon>Metazoa</taxon>
        <taxon>Ecdysozoa</taxon>
        <taxon>Arthropoda</taxon>
        <taxon>Hexapoda</taxon>
        <taxon>Insecta</taxon>
        <taxon>Pterygota</taxon>
        <taxon>Neoptera</taxon>
        <taxon>Endopterygota</taxon>
        <taxon>Lepidoptera</taxon>
        <taxon>Glossata</taxon>
        <taxon>Ditrysia</taxon>
        <taxon>Papilionoidea</taxon>
        <taxon>Papilionidae</taxon>
        <taxon>Parnassiinae</taxon>
        <taxon>Parnassini</taxon>
        <taxon>Parnassius</taxon>
        <taxon>Driopa</taxon>
    </lineage>
</organism>
<dbReference type="EMBL" id="CAVLGL010000002">
    <property type="protein sequence ID" value="CAK1579412.1"/>
    <property type="molecule type" value="Genomic_DNA"/>
</dbReference>
<keyword evidence="2" id="KW-0732">Signal</keyword>
<dbReference type="Proteomes" id="UP001314205">
    <property type="component" value="Unassembled WGS sequence"/>
</dbReference>
<evidence type="ECO:0000313" key="4">
    <source>
        <dbReference type="Proteomes" id="UP001314205"/>
    </source>
</evidence>
<feature type="chain" id="PRO_5043696036" evidence="2">
    <location>
        <begin position="20"/>
        <end position="395"/>
    </location>
</feature>
<dbReference type="AlphaFoldDB" id="A0AAV1KBV5"/>
<sequence length="395" mass="43963">MFRFIITLLLLNMCYRSLSNPISTSATLHPISSLLKDLASHCENQFLVSQIKDKMLECNLAVPPFHGKQMQCLIFYDMNSQLCEAVGTSKLVLQEDLISELKKMVKVDSMCNDAQNWKFTNITDLPLYKTTAEKVFGGHVHCQKVCDVPDVLSDDSNTYCKYYKWGSDILKIQSSTPSEQGEPANNDILAAAPDLVTNSNIKSIGPFLANNTAVSTTKSVSGNLNSEIKDQGTSIVKTTITNVKAANDVDAAKFDKSIQKASISQASGIEENLETKKLSEPSVEDIHKLEQSAVVQKPDTSAIAVNEKPMLDEEAQPPKKEDVEKEDQLLNNQLKEVKDPIIDDIEDEQDSEEEDKQDLQDDTEINFGKPVIQKMEEDRTKESIKINNIQSQGKI</sequence>
<evidence type="ECO:0000313" key="3">
    <source>
        <dbReference type="EMBL" id="CAK1579412.1"/>
    </source>
</evidence>
<comment type="caution">
    <text evidence="3">The sequence shown here is derived from an EMBL/GenBank/DDBJ whole genome shotgun (WGS) entry which is preliminary data.</text>
</comment>